<organism evidence="1">
    <name type="scientific">Rhizobium leguminosarum</name>
    <dbReference type="NCBI Taxonomy" id="384"/>
    <lineage>
        <taxon>Bacteria</taxon>
        <taxon>Pseudomonadati</taxon>
        <taxon>Pseudomonadota</taxon>
        <taxon>Alphaproteobacteria</taxon>
        <taxon>Hyphomicrobiales</taxon>
        <taxon>Rhizobiaceae</taxon>
        <taxon>Rhizobium/Agrobacterium group</taxon>
        <taxon>Rhizobium</taxon>
    </lineage>
</organism>
<dbReference type="AlphaFoldDB" id="A0A179BZW1"/>
<sequence length="443" mass="45669">MPRNPSTGVYSKPAGTTPSVGQVIDPVPWNALTTDLGNEITNSLPRDGSAPMVAPLKAAGGTVSAPGVGFASTPQTGLYLKGGGLLGFTQNGVDVAFDRASVYAAKSGDYTALASDDNAVHRFTAAATLTLSAAATLGANWHYCVIADGGDVTIDPNGAETIDGAATLVVPNGYSTFIVCSGTAFFTDKVIAKIQAKSEINNVVGCETVYVSSTSIQIKTGNVFFNAKNVVYASALTKSLSGTFTAGNNGGFLDTGVMQASKTYFVHSVRNLTTGAGDWVASLQSSSALVSTTNLAGWEVAGRVNVMLTTSGNVIRQYVQEGNEYRIVGTLVTEVSGAGWAPADFQFICLPVGISTEANLNLVNGQAGNSSGALVVYTDTVSQFSTQLSVNVVSAHESRIAGKVRTRSTGILKSQATETVGSGTFSIQVLGFNDYTVPRMNGA</sequence>
<protein>
    <submittedName>
        <fullName evidence="1">Uncharacterized protein</fullName>
    </submittedName>
</protein>
<name>A0A179BZW1_RHILE</name>
<comment type="caution">
    <text evidence="1">The sequence shown here is derived from an EMBL/GenBank/DDBJ whole genome shotgun (WGS) entry which is preliminary data.</text>
</comment>
<proteinExistence type="predicted"/>
<dbReference type="eggNOG" id="ENOG502ZKKF">
    <property type="taxonomic scope" value="Bacteria"/>
</dbReference>
<evidence type="ECO:0000313" key="1">
    <source>
        <dbReference type="EMBL" id="OAP96865.1"/>
    </source>
</evidence>
<accession>A0A179BZW1</accession>
<gene>
    <name evidence="1" type="ORF">A4U53_11805</name>
</gene>
<reference evidence="1" key="1">
    <citation type="submission" date="2016-04" db="EMBL/GenBank/DDBJ databases">
        <title>Fast-growing isolate from the root nodules of Vavilovia formosa.</title>
        <authorList>
            <person name="Kimeklis A."/>
            <person name="Safronova V."/>
            <person name="Belimov A."/>
            <person name="Andronov E."/>
        </authorList>
    </citation>
    <scope>NUCLEOTIDE SEQUENCE [LARGE SCALE GENOMIC DNA]</scope>
    <source>
        <strain evidence="1">Vaf-46</strain>
    </source>
</reference>
<dbReference type="EMBL" id="LWBS01000022">
    <property type="protein sequence ID" value="OAP96865.1"/>
    <property type="molecule type" value="Genomic_DNA"/>
</dbReference>